<evidence type="ECO:0000256" key="1">
    <source>
        <dbReference type="ARBA" id="ARBA00023125"/>
    </source>
</evidence>
<reference evidence="3" key="1">
    <citation type="submission" date="2016-08" db="EMBL/GenBank/DDBJ databases">
        <title>Complete genome of Cloacibacillus porcorum.</title>
        <authorList>
            <person name="Looft T."/>
            <person name="Bayles D.O."/>
            <person name="Alt D.P."/>
        </authorList>
    </citation>
    <scope>NUCLEOTIDE SEQUENCE [LARGE SCALE GENOMIC DNA]</scope>
    <source>
        <strain evidence="3">CL-84</strain>
    </source>
</reference>
<dbReference type="SUPFAM" id="SSF47413">
    <property type="entry name" value="lambda repressor-like DNA-binding domains"/>
    <property type="match status" value="1"/>
</dbReference>
<dbReference type="GeneID" id="83059161"/>
<dbReference type="PROSITE" id="PS50943">
    <property type="entry name" value="HTH_CROC1"/>
    <property type="match status" value="1"/>
</dbReference>
<name>A0A1B2I8L8_9BACT</name>
<gene>
    <name evidence="3" type="ORF">BED41_15035</name>
</gene>
<dbReference type="Proteomes" id="UP000093044">
    <property type="component" value="Chromosome"/>
</dbReference>
<evidence type="ECO:0000313" key="4">
    <source>
        <dbReference type="Proteomes" id="UP000093044"/>
    </source>
</evidence>
<dbReference type="PANTHER" id="PTHR46558">
    <property type="entry name" value="TRACRIPTIONAL REGULATORY PROTEIN-RELATED-RELATED"/>
    <property type="match status" value="1"/>
</dbReference>
<dbReference type="AlphaFoldDB" id="A0A1B2I8L8"/>
<dbReference type="Gene3D" id="1.10.260.40">
    <property type="entry name" value="lambda repressor-like DNA-binding domains"/>
    <property type="match status" value="1"/>
</dbReference>
<dbReference type="OrthoDB" id="6434at2"/>
<dbReference type="PANTHER" id="PTHR46558:SF11">
    <property type="entry name" value="HTH-TYPE TRANSCRIPTIONAL REGULATOR XRE"/>
    <property type="match status" value="1"/>
</dbReference>
<dbReference type="STRING" id="1197717.BED41_15035"/>
<protein>
    <recommendedName>
        <fullName evidence="2">HTH cro/C1-type domain-containing protein</fullName>
    </recommendedName>
</protein>
<dbReference type="RefSeq" id="WP_066748214.1">
    <property type="nucleotide sequence ID" value="NZ_CP016757.1"/>
</dbReference>
<keyword evidence="1" id="KW-0238">DNA-binding</keyword>
<accession>A0A1B2I8L8</accession>
<dbReference type="EMBL" id="CP016757">
    <property type="protein sequence ID" value="ANZ46306.1"/>
    <property type="molecule type" value="Genomic_DNA"/>
</dbReference>
<dbReference type="Pfam" id="PF01381">
    <property type="entry name" value="HTH_3"/>
    <property type="match status" value="1"/>
</dbReference>
<feature type="domain" description="HTH cro/C1-type" evidence="2">
    <location>
        <begin position="7"/>
        <end position="62"/>
    </location>
</feature>
<dbReference type="GO" id="GO:0003677">
    <property type="term" value="F:DNA binding"/>
    <property type="evidence" value="ECO:0007669"/>
    <property type="project" value="UniProtKB-KW"/>
</dbReference>
<dbReference type="CDD" id="cd00093">
    <property type="entry name" value="HTH_XRE"/>
    <property type="match status" value="1"/>
</dbReference>
<dbReference type="InterPro" id="IPR001387">
    <property type="entry name" value="Cro/C1-type_HTH"/>
</dbReference>
<dbReference type="SMART" id="SM00530">
    <property type="entry name" value="HTH_XRE"/>
    <property type="match status" value="1"/>
</dbReference>
<dbReference type="InterPro" id="IPR010982">
    <property type="entry name" value="Lambda_DNA-bd_dom_sf"/>
</dbReference>
<keyword evidence="4" id="KW-1185">Reference proteome</keyword>
<dbReference type="KEGG" id="cpor:BED41_15035"/>
<evidence type="ECO:0000259" key="2">
    <source>
        <dbReference type="PROSITE" id="PS50943"/>
    </source>
</evidence>
<sequence>MSVGKRIRALRAKSGISNQEELAYLVGTARQTVSSWERDIFLPDGANLIKLSKVLNTSIAYIMGETLDPGTAERNGEKSLEGERMTAASPVYTLKAGGPSALFLSVERSEGGKTVRYDLPPELSARMLPFIEELWERIEREMESK</sequence>
<organism evidence="3 4">
    <name type="scientific">Cloacibacillus porcorum</name>
    <dbReference type="NCBI Taxonomy" id="1197717"/>
    <lineage>
        <taxon>Bacteria</taxon>
        <taxon>Thermotogati</taxon>
        <taxon>Synergistota</taxon>
        <taxon>Synergistia</taxon>
        <taxon>Synergistales</taxon>
        <taxon>Synergistaceae</taxon>
        <taxon>Cloacibacillus</taxon>
    </lineage>
</organism>
<evidence type="ECO:0000313" key="3">
    <source>
        <dbReference type="EMBL" id="ANZ46306.1"/>
    </source>
</evidence>
<proteinExistence type="predicted"/>